<evidence type="ECO:0000256" key="3">
    <source>
        <dbReference type="ARBA" id="ARBA00022553"/>
    </source>
</evidence>
<dbReference type="STRING" id="1400863.BN873_340029"/>
<dbReference type="SMART" id="SM00387">
    <property type="entry name" value="HATPase_c"/>
    <property type="match status" value="1"/>
</dbReference>
<dbReference type="Pfam" id="PF02518">
    <property type="entry name" value="HATPase_c"/>
    <property type="match status" value="1"/>
</dbReference>
<dbReference type="Gene3D" id="3.40.50.2300">
    <property type="match status" value="1"/>
</dbReference>
<dbReference type="FunFam" id="3.30.565.10:FF:000010">
    <property type="entry name" value="Sensor histidine kinase RcsC"/>
    <property type="match status" value="1"/>
</dbReference>
<evidence type="ECO:0000256" key="1">
    <source>
        <dbReference type="ARBA" id="ARBA00000085"/>
    </source>
</evidence>
<dbReference type="InterPro" id="IPR005467">
    <property type="entry name" value="His_kinase_dom"/>
</dbReference>
<feature type="domain" description="Response regulatory" evidence="7">
    <location>
        <begin position="231"/>
        <end position="350"/>
    </location>
</feature>
<dbReference type="Pfam" id="PF00512">
    <property type="entry name" value="HisKA"/>
    <property type="match status" value="1"/>
</dbReference>
<dbReference type="InterPro" id="IPR001789">
    <property type="entry name" value="Sig_transdc_resp-reg_receiver"/>
</dbReference>
<dbReference type="PANTHER" id="PTHR45339:SF1">
    <property type="entry name" value="HYBRID SIGNAL TRANSDUCTION HISTIDINE KINASE J"/>
    <property type="match status" value="1"/>
</dbReference>
<dbReference type="CDD" id="cd00082">
    <property type="entry name" value="HisKA"/>
    <property type="match status" value="1"/>
</dbReference>
<dbReference type="PROSITE" id="PS50110">
    <property type="entry name" value="RESPONSE_REGULATORY"/>
    <property type="match status" value="1"/>
</dbReference>
<dbReference type="PROSITE" id="PS50109">
    <property type="entry name" value="HIS_KIN"/>
    <property type="match status" value="1"/>
</dbReference>
<name>W6MDC1_9GAMM</name>
<keyword evidence="3 5" id="KW-0597">Phosphoprotein</keyword>
<keyword evidence="9" id="KW-1185">Reference proteome</keyword>
<accession>W6MDC1</accession>
<dbReference type="SUPFAM" id="SSF47384">
    <property type="entry name" value="Homodimeric domain of signal transducing histidine kinase"/>
    <property type="match status" value="1"/>
</dbReference>
<evidence type="ECO:0000256" key="5">
    <source>
        <dbReference type="PROSITE-ProRule" id="PRU00169"/>
    </source>
</evidence>
<evidence type="ECO:0000259" key="6">
    <source>
        <dbReference type="PROSITE" id="PS50109"/>
    </source>
</evidence>
<dbReference type="EC" id="2.7.13.3" evidence="2"/>
<evidence type="ECO:0000256" key="4">
    <source>
        <dbReference type="ARBA" id="ARBA00023012"/>
    </source>
</evidence>
<keyword evidence="8" id="KW-0808">Transferase</keyword>
<dbReference type="AlphaFoldDB" id="W6MDC1"/>
<keyword evidence="8" id="KW-0418">Kinase</keyword>
<dbReference type="InterPro" id="IPR011006">
    <property type="entry name" value="CheY-like_superfamily"/>
</dbReference>
<dbReference type="InterPro" id="IPR036890">
    <property type="entry name" value="HATPase_C_sf"/>
</dbReference>
<dbReference type="OrthoDB" id="6187449at2"/>
<sequence length="354" mass="39323">MTQLLMNLPFDQQHQHFLATLKHSGEHLLALVNQILDFSRIEAGRLQLSPEDFSLRKTINDIVDLLGGRAKEKHLDLLVSIDPNAPDRLHSDVGRLRQVLVNLVGNALKFTEHGQIKVVVRYLETDADGSLIIQFQVHDTGIGIPKEKQSIIFESFSQADDSHTRRYGGSGLGLAISQQLVRLLGGKLELQSELGVGSCFSFSGRFFLAKEEQTVTSVRSKPVVEACWSGVALLVDDNPVNVLVAENFLNYCGLTVETAQNGVIAVQMAHAHRYDLVLMDCQMPDVDGYEATRRIRALELVEGRERMPIIALTASALPGDRERCLAAGMDDYLKKPFFLEDLKQTISHWLSPVA</sequence>
<organism evidence="8 9">
    <name type="scientific">Candidatus Competibacter denitrificans Run_A_D11</name>
    <dbReference type="NCBI Taxonomy" id="1400863"/>
    <lineage>
        <taxon>Bacteria</taxon>
        <taxon>Pseudomonadati</taxon>
        <taxon>Pseudomonadota</taxon>
        <taxon>Gammaproteobacteria</taxon>
        <taxon>Candidatus Competibacteraceae</taxon>
        <taxon>Candidatus Competibacter</taxon>
    </lineage>
</organism>
<reference evidence="8" key="1">
    <citation type="submission" date="2013-07" db="EMBL/GenBank/DDBJ databases">
        <authorList>
            <person name="McIlroy S."/>
        </authorList>
    </citation>
    <scope>NUCLEOTIDE SEQUENCE [LARGE SCALE GENOMIC DNA]</scope>
    <source>
        <strain evidence="8">Run_A_D11</strain>
    </source>
</reference>
<evidence type="ECO:0000259" key="7">
    <source>
        <dbReference type="PROSITE" id="PS50110"/>
    </source>
</evidence>
<dbReference type="CDD" id="cd17546">
    <property type="entry name" value="REC_hyHK_CKI1_RcsC-like"/>
    <property type="match status" value="1"/>
</dbReference>
<dbReference type="SUPFAM" id="SSF52172">
    <property type="entry name" value="CheY-like"/>
    <property type="match status" value="1"/>
</dbReference>
<evidence type="ECO:0000313" key="8">
    <source>
        <dbReference type="EMBL" id="CDI02653.1"/>
    </source>
</evidence>
<dbReference type="Proteomes" id="UP000035760">
    <property type="component" value="Unassembled WGS sequence"/>
</dbReference>
<comment type="caution">
    <text evidence="8">The sequence shown here is derived from an EMBL/GenBank/DDBJ whole genome shotgun (WGS) entry which is preliminary data.</text>
</comment>
<dbReference type="PANTHER" id="PTHR45339">
    <property type="entry name" value="HYBRID SIGNAL TRANSDUCTION HISTIDINE KINASE J"/>
    <property type="match status" value="1"/>
</dbReference>
<dbReference type="InterPro" id="IPR036097">
    <property type="entry name" value="HisK_dim/P_sf"/>
</dbReference>
<dbReference type="InterPro" id="IPR003594">
    <property type="entry name" value="HATPase_dom"/>
</dbReference>
<gene>
    <name evidence="8" type="ORF">BN873_340029</name>
</gene>
<dbReference type="Pfam" id="PF00072">
    <property type="entry name" value="Response_reg"/>
    <property type="match status" value="1"/>
</dbReference>
<comment type="catalytic activity">
    <reaction evidence="1">
        <text>ATP + protein L-histidine = ADP + protein N-phospho-L-histidine.</text>
        <dbReference type="EC" id="2.7.13.3"/>
    </reaction>
</comment>
<dbReference type="SUPFAM" id="SSF55874">
    <property type="entry name" value="ATPase domain of HSP90 chaperone/DNA topoisomerase II/histidine kinase"/>
    <property type="match status" value="1"/>
</dbReference>
<reference evidence="8" key="2">
    <citation type="submission" date="2014-03" db="EMBL/GenBank/DDBJ databases">
        <title>Candidatus Competibacter-lineage genomes retrieved from metagenomes reveal functional metabolic diversity.</title>
        <authorList>
            <person name="McIlroy S.J."/>
            <person name="Albertsen M."/>
            <person name="Andresen E.K."/>
            <person name="Saunders A.M."/>
            <person name="Kristiansen R."/>
            <person name="Stokholm-Bjerregaard M."/>
            <person name="Nielsen K.L."/>
            <person name="Nielsen P.H."/>
        </authorList>
    </citation>
    <scope>NUCLEOTIDE SEQUENCE</scope>
    <source>
        <strain evidence="8">Run_A_D11</strain>
    </source>
</reference>
<dbReference type="SMART" id="SM00448">
    <property type="entry name" value="REC"/>
    <property type="match status" value="1"/>
</dbReference>
<evidence type="ECO:0000256" key="2">
    <source>
        <dbReference type="ARBA" id="ARBA00012438"/>
    </source>
</evidence>
<protein>
    <recommendedName>
        <fullName evidence="2">histidine kinase</fullName>
        <ecNumber evidence="2">2.7.13.3</ecNumber>
    </recommendedName>
</protein>
<proteinExistence type="predicted"/>
<feature type="domain" description="Histidine kinase" evidence="6">
    <location>
        <begin position="1"/>
        <end position="203"/>
    </location>
</feature>
<keyword evidence="4" id="KW-0902">Two-component regulatory system</keyword>
<dbReference type="PRINTS" id="PR00344">
    <property type="entry name" value="BCTRLSENSOR"/>
</dbReference>
<dbReference type="EMBL" id="CBTJ020000041">
    <property type="protein sequence ID" value="CDI02653.1"/>
    <property type="molecule type" value="Genomic_DNA"/>
</dbReference>
<feature type="modified residue" description="4-aspartylphosphate" evidence="5">
    <location>
        <position position="280"/>
    </location>
</feature>
<dbReference type="InterPro" id="IPR004358">
    <property type="entry name" value="Sig_transdc_His_kin-like_C"/>
</dbReference>
<dbReference type="CDD" id="cd16922">
    <property type="entry name" value="HATPase_EvgS-ArcB-TorS-like"/>
    <property type="match status" value="1"/>
</dbReference>
<dbReference type="Gene3D" id="3.30.565.10">
    <property type="entry name" value="Histidine kinase-like ATPase, C-terminal domain"/>
    <property type="match status" value="1"/>
</dbReference>
<dbReference type="InterPro" id="IPR003661">
    <property type="entry name" value="HisK_dim/P_dom"/>
</dbReference>
<dbReference type="GO" id="GO:0000155">
    <property type="term" value="F:phosphorelay sensor kinase activity"/>
    <property type="evidence" value="ECO:0007669"/>
    <property type="project" value="InterPro"/>
</dbReference>
<evidence type="ECO:0000313" key="9">
    <source>
        <dbReference type="Proteomes" id="UP000035760"/>
    </source>
</evidence>
<dbReference type="Gene3D" id="1.10.287.130">
    <property type="match status" value="1"/>
</dbReference>